<feature type="domain" description="Methyltransferase type 11" evidence="4">
    <location>
        <begin position="144"/>
        <end position="208"/>
    </location>
</feature>
<dbReference type="Gene3D" id="3.40.50.150">
    <property type="entry name" value="Vaccinia Virus protein VP39"/>
    <property type="match status" value="1"/>
</dbReference>
<dbReference type="GO" id="GO:0008168">
    <property type="term" value="F:methyltransferase activity"/>
    <property type="evidence" value="ECO:0007669"/>
    <property type="project" value="UniProtKB-KW"/>
</dbReference>
<dbReference type="CDD" id="cd02440">
    <property type="entry name" value="AdoMet_MTases"/>
    <property type="match status" value="1"/>
</dbReference>
<proteinExistence type="inferred from homology"/>
<dbReference type="GO" id="GO:0032259">
    <property type="term" value="P:methylation"/>
    <property type="evidence" value="ECO:0007669"/>
    <property type="project" value="UniProtKB-KW"/>
</dbReference>
<name>A0ABD3SFM4_9STRA</name>
<evidence type="ECO:0000256" key="1">
    <source>
        <dbReference type="ARBA" id="ARBA00008361"/>
    </source>
</evidence>
<evidence type="ECO:0000256" key="2">
    <source>
        <dbReference type="ARBA" id="ARBA00022603"/>
    </source>
</evidence>
<keyword evidence="3" id="KW-0808">Transferase</keyword>
<gene>
    <name evidence="5" type="ORF">ACHAXA_010064</name>
</gene>
<comment type="caution">
    <text evidence="5">The sequence shown here is derived from an EMBL/GenBank/DDBJ whole genome shotgun (WGS) entry which is preliminary data.</text>
</comment>
<dbReference type="InterPro" id="IPR051419">
    <property type="entry name" value="Lys/N-term_MeTrsfase_sf"/>
</dbReference>
<keyword evidence="2" id="KW-0489">Methyltransferase</keyword>
<sequence>MAQQYGEVVYWNDRYSNEKEPFEWYVGYDGIKHFLTAKYLMSSVDAKNQSPNKVIKGPFQSTKDCRVLIAGCGNSQVGESLLCDGFGKITNVDFSSIVIEQMRKLYSDEWYSELHTRLRSEQKLDEVETNPTQIATKKNVRSPTKKDEIPTFEKMHFECTDLTNEMNFRDESFDMIFCKGALDAVLCGTNASKRVQCMLNECHRILDSKHGVMVIISYGEPNSRLNLFEKNQWEVKIKTVPKPYVPGEKMGG</sequence>
<dbReference type="Proteomes" id="UP001530377">
    <property type="component" value="Unassembled WGS sequence"/>
</dbReference>
<evidence type="ECO:0000313" key="5">
    <source>
        <dbReference type="EMBL" id="KAL3823180.1"/>
    </source>
</evidence>
<dbReference type="InterPro" id="IPR013216">
    <property type="entry name" value="Methyltransf_11"/>
</dbReference>
<organism evidence="5 6">
    <name type="scientific">Cyclostephanos tholiformis</name>
    <dbReference type="NCBI Taxonomy" id="382380"/>
    <lineage>
        <taxon>Eukaryota</taxon>
        <taxon>Sar</taxon>
        <taxon>Stramenopiles</taxon>
        <taxon>Ochrophyta</taxon>
        <taxon>Bacillariophyta</taxon>
        <taxon>Coscinodiscophyceae</taxon>
        <taxon>Thalassiosirophycidae</taxon>
        <taxon>Stephanodiscales</taxon>
        <taxon>Stephanodiscaceae</taxon>
        <taxon>Cyclostephanos</taxon>
    </lineage>
</organism>
<keyword evidence="6" id="KW-1185">Reference proteome</keyword>
<evidence type="ECO:0000256" key="3">
    <source>
        <dbReference type="ARBA" id="ARBA00022679"/>
    </source>
</evidence>
<protein>
    <recommendedName>
        <fullName evidence="4">Methyltransferase type 11 domain-containing protein</fullName>
    </recommendedName>
</protein>
<dbReference type="AlphaFoldDB" id="A0ABD3SFM4"/>
<comment type="similarity">
    <text evidence="1">Belongs to the methyltransferase superfamily.</text>
</comment>
<evidence type="ECO:0000313" key="6">
    <source>
        <dbReference type="Proteomes" id="UP001530377"/>
    </source>
</evidence>
<dbReference type="SUPFAM" id="SSF53335">
    <property type="entry name" value="S-adenosyl-L-methionine-dependent methyltransferases"/>
    <property type="match status" value="1"/>
</dbReference>
<evidence type="ECO:0000259" key="4">
    <source>
        <dbReference type="Pfam" id="PF08241"/>
    </source>
</evidence>
<dbReference type="EMBL" id="JALLPB020000044">
    <property type="protein sequence ID" value="KAL3823180.1"/>
    <property type="molecule type" value="Genomic_DNA"/>
</dbReference>
<dbReference type="PANTHER" id="PTHR12176:SF79">
    <property type="entry name" value="METHYLTRANSFERASE TYPE 11 DOMAIN-CONTAINING PROTEIN"/>
    <property type="match status" value="1"/>
</dbReference>
<dbReference type="InterPro" id="IPR029063">
    <property type="entry name" value="SAM-dependent_MTases_sf"/>
</dbReference>
<reference evidence="5 6" key="1">
    <citation type="submission" date="2024-10" db="EMBL/GenBank/DDBJ databases">
        <title>Updated reference genomes for cyclostephanoid diatoms.</title>
        <authorList>
            <person name="Roberts W.R."/>
            <person name="Alverson A.J."/>
        </authorList>
    </citation>
    <scope>NUCLEOTIDE SEQUENCE [LARGE SCALE GENOMIC DNA]</scope>
    <source>
        <strain evidence="5 6">AJA228-03</strain>
    </source>
</reference>
<dbReference type="PANTHER" id="PTHR12176">
    <property type="entry name" value="SAM-DEPENDENT METHYLTRANSFERASE SUPERFAMILY PROTEIN"/>
    <property type="match status" value="1"/>
</dbReference>
<dbReference type="Pfam" id="PF08241">
    <property type="entry name" value="Methyltransf_11"/>
    <property type="match status" value="1"/>
</dbReference>
<accession>A0ABD3SFM4</accession>